<keyword evidence="6" id="KW-1185">Reference proteome</keyword>
<dbReference type="PANTHER" id="PTHR21599:SF0">
    <property type="entry name" value="GLYCERATE KINASE"/>
    <property type="match status" value="1"/>
</dbReference>
<dbReference type="Pfam" id="PF02595">
    <property type="entry name" value="Gly_kinase"/>
    <property type="match status" value="1"/>
</dbReference>
<dbReference type="InterPro" id="IPR004381">
    <property type="entry name" value="Glycerate_kinase"/>
</dbReference>
<evidence type="ECO:0000256" key="2">
    <source>
        <dbReference type="ARBA" id="ARBA00022679"/>
    </source>
</evidence>
<dbReference type="GO" id="GO:0031388">
    <property type="term" value="P:organic acid phosphorylation"/>
    <property type="evidence" value="ECO:0007669"/>
    <property type="project" value="UniProtKB-UniRule"/>
</dbReference>
<dbReference type="Gene3D" id="3.40.50.10350">
    <property type="entry name" value="Glycerate kinase, domain 1"/>
    <property type="match status" value="1"/>
</dbReference>
<comment type="similarity">
    <text evidence="1 4">Belongs to the glycerate kinase type-1 family.</text>
</comment>
<protein>
    <submittedName>
        <fullName evidence="5">Glycerate kinase</fullName>
    </submittedName>
</protein>
<dbReference type="AlphaFoldDB" id="A0A939LWF4"/>
<dbReference type="Gene3D" id="3.90.1510.10">
    <property type="entry name" value="Glycerate kinase, domain 2"/>
    <property type="match status" value="1"/>
</dbReference>
<dbReference type="PIRSF" id="PIRSF006078">
    <property type="entry name" value="GlxK"/>
    <property type="match status" value="1"/>
</dbReference>
<name>A0A939LWF4_9MICO</name>
<dbReference type="GO" id="GO:0008887">
    <property type="term" value="F:glycerate kinase activity"/>
    <property type="evidence" value="ECO:0007669"/>
    <property type="project" value="UniProtKB-UniRule"/>
</dbReference>
<accession>A0A939LWF4</accession>
<gene>
    <name evidence="5" type="ORF">J4H91_11715</name>
</gene>
<dbReference type="NCBIfam" id="TIGR00045">
    <property type="entry name" value="glycerate kinase"/>
    <property type="match status" value="1"/>
</dbReference>
<reference evidence="5" key="1">
    <citation type="submission" date="2021-03" db="EMBL/GenBank/DDBJ databases">
        <title>Leucobacter chromiisoli sp. nov., isolated from chromium-containing soil of chemical plant.</title>
        <authorList>
            <person name="Xu Z."/>
        </authorList>
    </citation>
    <scope>NUCLEOTIDE SEQUENCE</scope>
    <source>
        <strain evidence="5">A2</strain>
    </source>
</reference>
<evidence type="ECO:0000256" key="4">
    <source>
        <dbReference type="PIRNR" id="PIRNR006078"/>
    </source>
</evidence>
<dbReference type="RefSeq" id="WP_208046445.1">
    <property type="nucleotide sequence ID" value="NZ_JAGDYL010000021.1"/>
</dbReference>
<evidence type="ECO:0000256" key="3">
    <source>
        <dbReference type="ARBA" id="ARBA00022777"/>
    </source>
</evidence>
<dbReference type="PANTHER" id="PTHR21599">
    <property type="entry name" value="GLYCERATE KINASE"/>
    <property type="match status" value="1"/>
</dbReference>
<evidence type="ECO:0000313" key="5">
    <source>
        <dbReference type="EMBL" id="MBO1805975.1"/>
    </source>
</evidence>
<dbReference type="SUPFAM" id="SSF110738">
    <property type="entry name" value="Glycerate kinase I"/>
    <property type="match status" value="1"/>
</dbReference>
<comment type="caution">
    <text evidence="5">The sequence shown here is derived from an EMBL/GenBank/DDBJ whole genome shotgun (WGS) entry which is preliminary data.</text>
</comment>
<dbReference type="InterPro" id="IPR018193">
    <property type="entry name" value="Glyc_kinase_flavodox-like_fold"/>
</dbReference>
<evidence type="ECO:0000313" key="6">
    <source>
        <dbReference type="Proteomes" id="UP000664398"/>
    </source>
</evidence>
<keyword evidence="3 4" id="KW-0418">Kinase</keyword>
<dbReference type="InterPro" id="IPR036129">
    <property type="entry name" value="Glycerate_kinase_sf"/>
</dbReference>
<evidence type="ECO:0000256" key="1">
    <source>
        <dbReference type="ARBA" id="ARBA00006284"/>
    </source>
</evidence>
<proteinExistence type="inferred from homology"/>
<dbReference type="InterPro" id="IPR018197">
    <property type="entry name" value="Glycerate_kinase_RE-like"/>
</dbReference>
<sequence length="391" mass="39228">MLFICAPDSFKESMTAKEAAAAMARGIRRVHSDAEIVLTPMADGGEGTGDVLVDALGGTVVEAPCHDALGRPIMGRFAYVPERSLAVIEVAHACGLEMIAPEERDAGATSTRGVGELVLAALDRGAETLLIGLGGSATNDAGAGMMAALGARFLDAAGAELPDGGAALAGLAAVDLAGIDPRLARVEVRIAGDVSNPLLGPNGASAVFGPQKGARPDDVARLDAALGRWADVVEGETGRRVRDVSGAGAAGGLGAAFLAFCRGRMESGATTVMDLIGLDERLAGATVVFTGEGSLDAQSLSGKVPVRVAERALAAGVPTVVFAGRIDAEVEASPPPGVVAIVPIVRGVTTLDEALRSGADNLERAVAMACRLANGSFADTAAGEGAHHAAR</sequence>
<dbReference type="Proteomes" id="UP000664398">
    <property type="component" value="Unassembled WGS sequence"/>
</dbReference>
<keyword evidence="2 4" id="KW-0808">Transferase</keyword>
<dbReference type="EMBL" id="JAGDYL010000021">
    <property type="protein sequence ID" value="MBO1805975.1"/>
    <property type="molecule type" value="Genomic_DNA"/>
</dbReference>
<organism evidence="5 6">
    <name type="scientific">Leucobacter ruminantium</name>
    <dbReference type="NCBI Taxonomy" id="1289170"/>
    <lineage>
        <taxon>Bacteria</taxon>
        <taxon>Bacillati</taxon>
        <taxon>Actinomycetota</taxon>
        <taxon>Actinomycetes</taxon>
        <taxon>Micrococcales</taxon>
        <taxon>Microbacteriaceae</taxon>
        <taxon>Leucobacter</taxon>
    </lineage>
</organism>